<comment type="caution">
    <text evidence="4">The sequence shown here is derived from an EMBL/GenBank/DDBJ whole genome shotgun (WGS) entry which is preliminary data.</text>
</comment>
<feature type="compositionally biased region" description="Basic and acidic residues" evidence="2">
    <location>
        <begin position="837"/>
        <end position="864"/>
    </location>
</feature>
<evidence type="ECO:0000256" key="2">
    <source>
        <dbReference type="SAM" id="MobiDB-lite"/>
    </source>
</evidence>
<dbReference type="Gene3D" id="3.30.70.270">
    <property type="match status" value="1"/>
</dbReference>
<dbReference type="EMBL" id="JARBHB010000006">
    <property type="protein sequence ID" value="KAJ8881504.1"/>
    <property type="molecule type" value="Genomic_DNA"/>
</dbReference>
<evidence type="ECO:0000313" key="5">
    <source>
        <dbReference type="Proteomes" id="UP001159363"/>
    </source>
</evidence>
<sequence>MNNVMKYTAEEVAKIALEKFEAGEEDWNSYGERLEHLITNDIGKVDKPFSELISILQMYFSPAPLVIAVRHKFHQCLESSTGSIAQFVAGLRKCIRHCNFETFLDQTLRDQFVVGLRNKDIMQVLYLESEMMLFHKTVKIALSYEKAAENMATVSRDCEHNIPDPNAEVNKILSPGVRHIPRYFESAVPSDQTATNSATYSTNKSLKRKDVFLQVIVAPLHALLKESCKWNWLVQCDDAFATVNRMLTSSKLLAYYDPNMPVRSACDASPHDLGTVTSHVYPSGDERPIAFASYTHTKAPKNYSQIDHEALAILFGVERFSQYLHGRHFTLITDHKPLPYIFGEHKGIPQMAANGYSTEHYSSSTTTEARKTIETNRPICSITAASLKLSKSNSGKSTLPQRAGVPVPHIARYIAQQTDHAANSDICYSRFTTIMSLTNNGTLVGKGVPNLHPAPAIDFTVPTSCEAWKRRFERIVVGMSGVKTSEQLQLLPELILEQAILAAKQAELQSSQSAVLRQEHRRHLAVHRDQEDMPCLQEAVRNLSFLLEVKPVQQRISRVLEGIPGVVFHVDDIVIFSPTISEDDNILRKILHKLEDEGITLNESKSVFGVTQYVPGKELVVADSLPRNPVSAEAREQEEELTQEVEAFVQPVISTYPVTDQFLSVIQLEQEKDPVWHQGITKCCERAKLSVWWMVLSSQLANLIRNSPQCVEEWVNPRKPYQQEPYPSRDWQKSNGGMEAAVKVTKQLLKKNDDISSAILAYRTTPLENGFSSVELLMNRRLRSTIPLLPSKLSQHVEHKCVQQKENSKISLQADSDLREHGTTEQIGPEPRSYMVDTRRDVNKRETPAEVNRDESHGEEDFKGFEMDKAIECTEIGTAGRLHQGRVLHRQ</sequence>
<dbReference type="Pfam" id="PF17919">
    <property type="entry name" value="RT_RNaseH_2"/>
    <property type="match status" value="1"/>
</dbReference>
<dbReference type="InterPro" id="IPR041577">
    <property type="entry name" value="RT_RNaseH_2"/>
</dbReference>
<feature type="domain" description="Reverse transcriptase/retrotransposon-derived protein RNase H-like" evidence="3">
    <location>
        <begin position="232"/>
        <end position="331"/>
    </location>
</feature>
<dbReference type="PANTHER" id="PTHR37984">
    <property type="entry name" value="PROTEIN CBG26694"/>
    <property type="match status" value="1"/>
</dbReference>
<dbReference type="InterPro" id="IPR050951">
    <property type="entry name" value="Retrovirus_Pol_polyprotein"/>
</dbReference>
<name>A0ABQ9HB54_9NEOP</name>
<keyword evidence="1" id="KW-0511">Multifunctional enzyme</keyword>
<gene>
    <name evidence="4" type="ORF">PR048_017986</name>
</gene>
<evidence type="ECO:0000256" key="1">
    <source>
        <dbReference type="ARBA" id="ARBA00023268"/>
    </source>
</evidence>
<proteinExistence type="predicted"/>
<feature type="region of interest" description="Disordered" evidence="2">
    <location>
        <begin position="819"/>
        <end position="864"/>
    </location>
</feature>
<evidence type="ECO:0000313" key="4">
    <source>
        <dbReference type="EMBL" id="KAJ8881504.1"/>
    </source>
</evidence>
<dbReference type="InterPro" id="IPR043502">
    <property type="entry name" value="DNA/RNA_pol_sf"/>
</dbReference>
<accession>A0ABQ9HB54</accession>
<dbReference type="Proteomes" id="UP001159363">
    <property type="component" value="Chromosome 5"/>
</dbReference>
<keyword evidence="5" id="KW-1185">Reference proteome</keyword>
<protein>
    <recommendedName>
        <fullName evidence="3">Reverse transcriptase/retrotransposon-derived protein RNase H-like domain-containing protein</fullName>
    </recommendedName>
</protein>
<dbReference type="SUPFAM" id="SSF56672">
    <property type="entry name" value="DNA/RNA polymerases"/>
    <property type="match status" value="2"/>
</dbReference>
<organism evidence="4 5">
    <name type="scientific">Dryococelus australis</name>
    <dbReference type="NCBI Taxonomy" id="614101"/>
    <lineage>
        <taxon>Eukaryota</taxon>
        <taxon>Metazoa</taxon>
        <taxon>Ecdysozoa</taxon>
        <taxon>Arthropoda</taxon>
        <taxon>Hexapoda</taxon>
        <taxon>Insecta</taxon>
        <taxon>Pterygota</taxon>
        <taxon>Neoptera</taxon>
        <taxon>Polyneoptera</taxon>
        <taxon>Phasmatodea</taxon>
        <taxon>Verophasmatodea</taxon>
        <taxon>Anareolatae</taxon>
        <taxon>Phasmatidae</taxon>
        <taxon>Eurycanthinae</taxon>
        <taxon>Dryococelus</taxon>
    </lineage>
</organism>
<dbReference type="InterPro" id="IPR043128">
    <property type="entry name" value="Rev_trsase/Diguanyl_cyclase"/>
</dbReference>
<dbReference type="PANTHER" id="PTHR37984:SF5">
    <property type="entry name" value="PROTEIN NYNRIN-LIKE"/>
    <property type="match status" value="1"/>
</dbReference>
<dbReference type="CDD" id="cd09274">
    <property type="entry name" value="RNase_HI_RT_Ty3"/>
    <property type="match status" value="1"/>
</dbReference>
<reference evidence="4 5" key="1">
    <citation type="submission" date="2023-02" db="EMBL/GenBank/DDBJ databases">
        <title>LHISI_Scaffold_Assembly.</title>
        <authorList>
            <person name="Stuart O.P."/>
            <person name="Cleave R."/>
            <person name="Magrath M.J.L."/>
            <person name="Mikheyev A.S."/>
        </authorList>
    </citation>
    <scope>NUCLEOTIDE SEQUENCE [LARGE SCALE GENOMIC DNA]</scope>
    <source>
        <strain evidence="4">Daus_M_001</strain>
        <tissue evidence="4">Leg muscle</tissue>
    </source>
</reference>
<evidence type="ECO:0000259" key="3">
    <source>
        <dbReference type="Pfam" id="PF17919"/>
    </source>
</evidence>